<feature type="compositionally biased region" description="Polar residues" evidence="1">
    <location>
        <begin position="15"/>
        <end position="25"/>
    </location>
</feature>
<evidence type="ECO:0000313" key="2">
    <source>
        <dbReference type="EMBL" id="CAJ2501074.1"/>
    </source>
</evidence>
<name>A0AAI8YBE6_9PEZI</name>
<reference evidence="2" key="1">
    <citation type="submission" date="2023-10" db="EMBL/GenBank/DDBJ databases">
        <authorList>
            <person name="Hackl T."/>
        </authorList>
    </citation>
    <scope>NUCLEOTIDE SEQUENCE</scope>
</reference>
<evidence type="ECO:0000313" key="3">
    <source>
        <dbReference type="Proteomes" id="UP001295740"/>
    </source>
</evidence>
<gene>
    <name evidence="2" type="ORF">KHLLAP_LOCUS1542</name>
</gene>
<organism evidence="2 3">
    <name type="scientific">Anthostomella pinea</name>
    <dbReference type="NCBI Taxonomy" id="933095"/>
    <lineage>
        <taxon>Eukaryota</taxon>
        <taxon>Fungi</taxon>
        <taxon>Dikarya</taxon>
        <taxon>Ascomycota</taxon>
        <taxon>Pezizomycotina</taxon>
        <taxon>Sordariomycetes</taxon>
        <taxon>Xylariomycetidae</taxon>
        <taxon>Xylariales</taxon>
        <taxon>Xylariaceae</taxon>
        <taxon>Anthostomella</taxon>
    </lineage>
</organism>
<feature type="region of interest" description="Disordered" evidence="1">
    <location>
        <begin position="1"/>
        <end position="27"/>
    </location>
</feature>
<protein>
    <submittedName>
        <fullName evidence="2">Uu.00g039270.m01.CDS01</fullName>
    </submittedName>
</protein>
<dbReference type="AlphaFoldDB" id="A0AAI8YBE6"/>
<dbReference type="EMBL" id="CAUWAG010000003">
    <property type="protein sequence ID" value="CAJ2501074.1"/>
    <property type="molecule type" value="Genomic_DNA"/>
</dbReference>
<keyword evidence="3" id="KW-1185">Reference proteome</keyword>
<accession>A0AAI8YBE6</accession>
<proteinExistence type="predicted"/>
<evidence type="ECO:0000256" key="1">
    <source>
        <dbReference type="SAM" id="MobiDB-lite"/>
    </source>
</evidence>
<dbReference type="Proteomes" id="UP001295740">
    <property type="component" value="Unassembled WGS sequence"/>
</dbReference>
<sequence>MTPSNQPSPAIASLATRSTRSRATGHNNANAHAAMAVDYLLSPTVGIVSAIQVEVATRDFDRTTISWYHRLGTYDNDNEQLSTIM</sequence>
<comment type="caution">
    <text evidence="2">The sequence shown here is derived from an EMBL/GenBank/DDBJ whole genome shotgun (WGS) entry which is preliminary data.</text>
</comment>